<sequence>MEQTRTAARLRRILGHLGGSSGSGRGILWGEVVDSRHPVEAQQPRPWRLTRAAVVASRSQDCPFSCPSRPSTLLSSQKLHLKRRPGRARGWISRRWWPPTTPKASFSGIGYVTVLVSVADIARGSTFL</sequence>
<name>A0A5E4C858_MARMO</name>
<accession>A0A5E4C858</accession>
<comment type="caution">
    <text evidence="1">The sequence shown here is derived from an EMBL/GenBank/DDBJ whole genome shotgun (WGS) entry which is preliminary data.</text>
</comment>
<feature type="non-terminal residue" evidence="1">
    <location>
        <position position="128"/>
    </location>
</feature>
<dbReference type="AlphaFoldDB" id="A0A5E4C858"/>
<organism evidence="1 2">
    <name type="scientific">Marmota monax</name>
    <name type="common">Woodchuck</name>
    <dbReference type="NCBI Taxonomy" id="9995"/>
    <lineage>
        <taxon>Eukaryota</taxon>
        <taxon>Metazoa</taxon>
        <taxon>Chordata</taxon>
        <taxon>Craniata</taxon>
        <taxon>Vertebrata</taxon>
        <taxon>Euteleostomi</taxon>
        <taxon>Mammalia</taxon>
        <taxon>Eutheria</taxon>
        <taxon>Euarchontoglires</taxon>
        <taxon>Glires</taxon>
        <taxon>Rodentia</taxon>
        <taxon>Sciuromorpha</taxon>
        <taxon>Sciuridae</taxon>
        <taxon>Xerinae</taxon>
        <taxon>Marmotini</taxon>
        <taxon>Marmota</taxon>
    </lineage>
</organism>
<evidence type="ECO:0000313" key="2">
    <source>
        <dbReference type="Proteomes" id="UP000335636"/>
    </source>
</evidence>
<dbReference type="EMBL" id="CABDUW010001029">
    <property type="protein sequence ID" value="VTJ78018.1"/>
    <property type="molecule type" value="Genomic_DNA"/>
</dbReference>
<evidence type="ECO:0000313" key="1">
    <source>
        <dbReference type="EMBL" id="VTJ78018.1"/>
    </source>
</evidence>
<proteinExistence type="predicted"/>
<reference evidence="1" key="1">
    <citation type="submission" date="2019-04" db="EMBL/GenBank/DDBJ databases">
        <authorList>
            <person name="Alioto T."/>
            <person name="Alioto T."/>
        </authorList>
    </citation>
    <scope>NUCLEOTIDE SEQUENCE [LARGE SCALE GENOMIC DNA]</scope>
</reference>
<keyword evidence="2" id="KW-1185">Reference proteome</keyword>
<dbReference type="Proteomes" id="UP000335636">
    <property type="component" value="Unassembled WGS sequence"/>
</dbReference>
<gene>
    <name evidence="1" type="ORF">MONAX_5E028050</name>
</gene>
<protein>
    <submittedName>
        <fullName evidence="1">Uncharacterized protein</fullName>
    </submittedName>
</protein>